<dbReference type="EMBL" id="PJND01000007">
    <property type="protein sequence ID" value="PKW30146.1"/>
    <property type="molecule type" value="Genomic_DNA"/>
</dbReference>
<gene>
    <name evidence="2" type="ORF">B0G92_1795</name>
    <name evidence="3" type="ORF">CLV50_2367</name>
</gene>
<keyword evidence="4" id="KW-1185">Reference proteome</keyword>
<keyword evidence="1" id="KW-1133">Transmembrane helix</keyword>
<comment type="caution">
    <text evidence="3">The sequence shown here is derived from an EMBL/GenBank/DDBJ whole genome shotgun (WGS) entry which is preliminary data.</text>
</comment>
<evidence type="ECO:0000313" key="3">
    <source>
        <dbReference type="EMBL" id="RLJ24486.1"/>
    </source>
</evidence>
<keyword evidence="1" id="KW-0812">Transmembrane</keyword>
<feature type="transmembrane region" description="Helical" evidence="1">
    <location>
        <begin position="65"/>
        <end position="86"/>
    </location>
</feature>
<sequence>MKLFFKLLFIVIILEIVIGISCTYIIQESSSRFLVNLSNLIIIFLSFPIYLIDKTYPFYAVGSEGFGFMLVFINVTLQTLALYAFIRIVTKKKN</sequence>
<dbReference type="RefSeq" id="WP_101471838.1">
    <property type="nucleotide sequence ID" value="NZ_PJND01000007.1"/>
</dbReference>
<dbReference type="AlphaFoldDB" id="A0A497U9R7"/>
<evidence type="ECO:0000313" key="2">
    <source>
        <dbReference type="EMBL" id="PKW30146.1"/>
    </source>
</evidence>
<feature type="transmembrane region" description="Helical" evidence="1">
    <location>
        <begin position="33"/>
        <end position="53"/>
    </location>
</feature>
<evidence type="ECO:0000313" key="5">
    <source>
        <dbReference type="Proteomes" id="UP000275027"/>
    </source>
</evidence>
<name>A0A497U9R7_9FLAO</name>
<accession>A0A497U9R7</accession>
<dbReference type="EMBL" id="RCCB01000012">
    <property type="protein sequence ID" value="RLJ24486.1"/>
    <property type="molecule type" value="Genomic_DNA"/>
</dbReference>
<organism evidence="3 5">
    <name type="scientific">Flavobacterium lindanitolerans</name>
    <dbReference type="NCBI Taxonomy" id="428988"/>
    <lineage>
        <taxon>Bacteria</taxon>
        <taxon>Pseudomonadati</taxon>
        <taxon>Bacteroidota</taxon>
        <taxon>Flavobacteriia</taxon>
        <taxon>Flavobacteriales</taxon>
        <taxon>Flavobacteriaceae</taxon>
        <taxon>Flavobacterium</taxon>
    </lineage>
</organism>
<keyword evidence="1" id="KW-0472">Membrane</keyword>
<dbReference type="Proteomes" id="UP000233767">
    <property type="component" value="Unassembled WGS sequence"/>
</dbReference>
<proteinExistence type="predicted"/>
<evidence type="ECO:0000313" key="4">
    <source>
        <dbReference type="Proteomes" id="UP000233767"/>
    </source>
</evidence>
<protein>
    <submittedName>
        <fullName evidence="3">Uncharacterized protein</fullName>
    </submittedName>
</protein>
<dbReference type="Proteomes" id="UP000275027">
    <property type="component" value="Unassembled WGS sequence"/>
</dbReference>
<feature type="transmembrane region" description="Helical" evidence="1">
    <location>
        <begin position="6"/>
        <end position="26"/>
    </location>
</feature>
<evidence type="ECO:0000256" key="1">
    <source>
        <dbReference type="SAM" id="Phobius"/>
    </source>
</evidence>
<reference evidence="3 5" key="2">
    <citation type="submission" date="2018-10" db="EMBL/GenBank/DDBJ databases">
        <title>Genomic Encyclopedia of Archaeal and Bacterial Type Strains, Phase II (KMG-II): from individual species to whole genera.</title>
        <authorList>
            <person name="Goeker M."/>
        </authorList>
    </citation>
    <scope>NUCLEOTIDE SEQUENCE [LARGE SCALE GENOMIC DNA]</scope>
    <source>
        <strain evidence="3 5">DSM 21886</strain>
    </source>
</reference>
<reference evidence="2 4" key="1">
    <citation type="submission" date="2017-12" db="EMBL/GenBank/DDBJ databases">
        <title>Genomic Encyclopedia of Type Strains, Phase III (KMG-III): the genomes of soil and plant-associated and newly described type strains.</title>
        <authorList>
            <person name="Whitman W."/>
        </authorList>
    </citation>
    <scope>NUCLEOTIDE SEQUENCE [LARGE SCALE GENOMIC DNA]</scope>
    <source>
        <strain evidence="2 4">IP-10</strain>
    </source>
</reference>